<dbReference type="Pfam" id="PF00067">
    <property type="entry name" value="p450"/>
    <property type="match status" value="1"/>
</dbReference>
<dbReference type="AlphaFoldDB" id="A0A7Y6IHV6"/>
<comment type="similarity">
    <text evidence="1">Belongs to the cytochrome P450 family.</text>
</comment>
<dbReference type="GO" id="GO:0016705">
    <property type="term" value="F:oxidoreductase activity, acting on paired donors, with incorporation or reduction of molecular oxygen"/>
    <property type="evidence" value="ECO:0007669"/>
    <property type="project" value="InterPro"/>
</dbReference>
<protein>
    <submittedName>
        <fullName evidence="2">Cytochrome P450</fullName>
    </submittedName>
</protein>
<dbReference type="GO" id="GO:0005506">
    <property type="term" value="F:iron ion binding"/>
    <property type="evidence" value="ECO:0007669"/>
    <property type="project" value="InterPro"/>
</dbReference>
<dbReference type="InterPro" id="IPR001128">
    <property type="entry name" value="Cyt_P450"/>
</dbReference>
<dbReference type="PANTHER" id="PTHR46696:SF1">
    <property type="entry name" value="CYTOCHROME P450 YJIB-RELATED"/>
    <property type="match status" value="1"/>
</dbReference>
<dbReference type="InterPro" id="IPR036396">
    <property type="entry name" value="Cyt_P450_sf"/>
</dbReference>
<dbReference type="GO" id="GO:0004497">
    <property type="term" value="F:monooxygenase activity"/>
    <property type="evidence" value="ECO:0007669"/>
    <property type="project" value="InterPro"/>
</dbReference>
<proteinExistence type="inferred from homology"/>
<reference evidence="2 3" key="1">
    <citation type="submission" date="2020-06" db="EMBL/GenBank/DDBJ databases">
        <title>Nonomuraea sp. SMC257, a novel actinomycete isolated from soil.</title>
        <authorList>
            <person name="Chanama M."/>
        </authorList>
    </citation>
    <scope>NUCLEOTIDE SEQUENCE [LARGE SCALE GENOMIC DNA]</scope>
    <source>
        <strain evidence="2 3">SMC257</strain>
    </source>
</reference>
<dbReference type="PANTHER" id="PTHR46696">
    <property type="entry name" value="P450, PUTATIVE (EUROFUNG)-RELATED"/>
    <property type="match status" value="1"/>
</dbReference>
<evidence type="ECO:0000313" key="2">
    <source>
        <dbReference type="EMBL" id="NUW38003.1"/>
    </source>
</evidence>
<dbReference type="Proteomes" id="UP000586042">
    <property type="component" value="Unassembled WGS sequence"/>
</dbReference>
<name>A0A7Y6IHV6_9ACTN</name>
<gene>
    <name evidence="2" type="ORF">HTZ77_42390</name>
</gene>
<organism evidence="2 3">
    <name type="scientific">Nonomuraea montanisoli</name>
    <dbReference type="NCBI Taxonomy" id="2741721"/>
    <lineage>
        <taxon>Bacteria</taxon>
        <taxon>Bacillati</taxon>
        <taxon>Actinomycetota</taxon>
        <taxon>Actinomycetes</taxon>
        <taxon>Streptosporangiales</taxon>
        <taxon>Streptosporangiaceae</taxon>
        <taxon>Nonomuraea</taxon>
    </lineage>
</organism>
<dbReference type="EMBL" id="JABWGN010000025">
    <property type="protein sequence ID" value="NUW38003.1"/>
    <property type="molecule type" value="Genomic_DNA"/>
</dbReference>
<dbReference type="SUPFAM" id="SSF48264">
    <property type="entry name" value="Cytochrome P450"/>
    <property type="match status" value="1"/>
</dbReference>
<dbReference type="GO" id="GO:0020037">
    <property type="term" value="F:heme binding"/>
    <property type="evidence" value="ECO:0007669"/>
    <property type="project" value="InterPro"/>
</dbReference>
<sequence length="272" mass="28535">MVITRHDEARAVLADPRYVPPPVRQDAPPYTLGWLRAQVSRFSSGETHAERRRALEKRLAELDPAALRRRAREATLERGGDRTGVPTEVLAAALGVAAPVSLVEAAATGYLSGEETPEADAAVAELTALLGDGPPAVTDLTLLLQAHAATEGLIANALTHADDAGDSPGRAGAEGLLRETLRHDPPLKASRRVERTTGEEVVIDLVAANRDPAVFADPERFDPTRGETPHLTFGHGVRPCPASAHALALAAGVLDGLGATPDRSASLPEGDL</sequence>
<comment type="caution">
    <text evidence="2">The sequence shown here is derived from an EMBL/GenBank/DDBJ whole genome shotgun (WGS) entry which is preliminary data.</text>
</comment>
<evidence type="ECO:0000256" key="1">
    <source>
        <dbReference type="ARBA" id="ARBA00010617"/>
    </source>
</evidence>
<evidence type="ECO:0000313" key="3">
    <source>
        <dbReference type="Proteomes" id="UP000586042"/>
    </source>
</evidence>
<dbReference type="Gene3D" id="1.10.630.10">
    <property type="entry name" value="Cytochrome P450"/>
    <property type="match status" value="1"/>
</dbReference>
<accession>A0A7Y6IHV6</accession>
<keyword evidence="3" id="KW-1185">Reference proteome</keyword>
<dbReference type="RefSeq" id="WP_175595443.1">
    <property type="nucleotide sequence ID" value="NZ_JABWGN010000025.1"/>
</dbReference>